<feature type="binding site" evidence="7">
    <location>
        <position position="122"/>
    </location>
    <ligand>
        <name>ATP</name>
        <dbReference type="ChEBI" id="CHEBI:30616"/>
    </ligand>
</feature>
<evidence type="ECO:0000256" key="7">
    <source>
        <dbReference type="PROSITE-ProRule" id="PRU00706"/>
    </source>
</evidence>
<accession>A0A1G1KSF7</accession>
<dbReference type="Proteomes" id="UP000178187">
    <property type="component" value="Unassembled WGS sequence"/>
</dbReference>
<feature type="binding site" evidence="7">
    <location>
        <position position="91"/>
    </location>
    <ligand>
        <name>ATP</name>
        <dbReference type="ChEBI" id="CHEBI:30616"/>
    </ligand>
</feature>
<feature type="binding site" evidence="7">
    <location>
        <position position="97"/>
    </location>
    <ligand>
        <name>ATP</name>
        <dbReference type="ChEBI" id="CHEBI:30616"/>
    </ligand>
</feature>
<organism evidence="10 11">
    <name type="scientific">Candidatus Danuiimicrobium aquiferis</name>
    <dbReference type="NCBI Taxonomy" id="1801832"/>
    <lineage>
        <taxon>Bacteria</taxon>
        <taxon>Pseudomonadati</taxon>
        <taxon>Candidatus Omnitrophota</taxon>
        <taxon>Candidatus Danuiimicrobium</taxon>
    </lineage>
</organism>
<gene>
    <name evidence="10" type="ORF">A3G33_08040</name>
</gene>
<dbReference type="GO" id="GO:0006183">
    <property type="term" value="P:GTP biosynthetic process"/>
    <property type="evidence" value="ECO:0007669"/>
    <property type="project" value="InterPro"/>
</dbReference>
<evidence type="ECO:0000256" key="5">
    <source>
        <dbReference type="ARBA" id="ARBA00022679"/>
    </source>
</evidence>
<keyword evidence="4" id="KW-0597">Phosphoprotein</keyword>
<dbReference type="GO" id="GO:0006228">
    <property type="term" value="P:UTP biosynthetic process"/>
    <property type="evidence" value="ECO:0007669"/>
    <property type="project" value="InterPro"/>
</dbReference>
<dbReference type="CDD" id="cd04413">
    <property type="entry name" value="NDPk_I"/>
    <property type="match status" value="1"/>
</dbReference>
<dbReference type="Pfam" id="PF00334">
    <property type="entry name" value="NDK"/>
    <property type="match status" value="1"/>
</dbReference>
<dbReference type="InterPro" id="IPR001564">
    <property type="entry name" value="Nucleoside_diP_kinase"/>
</dbReference>
<name>A0A1G1KSF7_9BACT</name>
<evidence type="ECO:0000256" key="1">
    <source>
        <dbReference type="ARBA" id="ARBA00001946"/>
    </source>
</evidence>
<keyword evidence="5" id="KW-0808">Transferase</keyword>
<dbReference type="PRINTS" id="PR01243">
    <property type="entry name" value="NUCDPKINASE"/>
</dbReference>
<protein>
    <recommendedName>
        <fullName evidence="3">nucleoside-diphosphate kinase</fullName>
        <ecNumber evidence="3">2.7.4.6</ecNumber>
    </recommendedName>
</protein>
<evidence type="ECO:0000256" key="8">
    <source>
        <dbReference type="RuleBase" id="RU004011"/>
    </source>
</evidence>
<evidence type="ECO:0000259" key="9">
    <source>
        <dbReference type="SMART" id="SM00562"/>
    </source>
</evidence>
<dbReference type="EMBL" id="MHFR01000059">
    <property type="protein sequence ID" value="OGW95755.1"/>
    <property type="molecule type" value="Genomic_DNA"/>
</dbReference>
<proteinExistence type="inferred from homology"/>
<dbReference type="Gene3D" id="3.30.70.141">
    <property type="entry name" value="Nucleoside diphosphate kinase-like domain"/>
    <property type="match status" value="1"/>
</dbReference>
<feature type="binding site" evidence="7">
    <location>
        <position position="10"/>
    </location>
    <ligand>
        <name>ATP</name>
        <dbReference type="ChEBI" id="CHEBI:30616"/>
    </ligand>
</feature>
<evidence type="ECO:0000256" key="2">
    <source>
        <dbReference type="ARBA" id="ARBA00008142"/>
    </source>
</evidence>
<dbReference type="InterPro" id="IPR036850">
    <property type="entry name" value="NDK-like_dom_sf"/>
</dbReference>
<dbReference type="EC" id="2.7.4.6" evidence="3"/>
<dbReference type="PANTHER" id="PTHR11349">
    <property type="entry name" value="NUCLEOSIDE DIPHOSPHATE KINASE"/>
    <property type="match status" value="1"/>
</dbReference>
<feature type="binding site" evidence="7">
    <location>
        <position position="108"/>
    </location>
    <ligand>
        <name>ATP</name>
        <dbReference type="ChEBI" id="CHEBI:30616"/>
    </ligand>
</feature>
<comment type="similarity">
    <text evidence="2 7 8">Belongs to the NDK family.</text>
</comment>
<dbReference type="PROSITE" id="PS51374">
    <property type="entry name" value="NDPK_LIKE"/>
    <property type="match status" value="1"/>
</dbReference>
<dbReference type="GO" id="GO:0004550">
    <property type="term" value="F:nucleoside diphosphate kinase activity"/>
    <property type="evidence" value="ECO:0007669"/>
    <property type="project" value="UniProtKB-EC"/>
</dbReference>
<evidence type="ECO:0000313" key="11">
    <source>
        <dbReference type="Proteomes" id="UP000178187"/>
    </source>
</evidence>
<keyword evidence="6" id="KW-0418">Kinase</keyword>
<dbReference type="GO" id="GO:0006241">
    <property type="term" value="P:CTP biosynthetic process"/>
    <property type="evidence" value="ECO:0007669"/>
    <property type="project" value="InterPro"/>
</dbReference>
<feature type="binding site" evidence="7">
    <location>
        <position position="58"/>
    </location>
    <ligand>
        <name>ATP</name>
        <dbReference type="ChEBI" id="CHEBI:30616"/>
    </ligand>
</feature>
<evidence type="ECO:0000313" key="10">
    <source>
        <dbReference type="EMBL" id="OGW95755.1"/>
    </source>
</evidence>
<feature type="domain" description="Nucleoside diphosphate kinase-like" evidence="9">
    <location>
        <begin position="2"/>
        <end position="148"/>
    </location>
</feature>
<dbReference type="SMART" id="SM00562">
    <property type="entry name" value="NDK"/>
    <property type="match status" value="1"/>
</dbReference>
<evidence type="ECO:0000256" key="3">
    <source>
        <dbReference type="ARBA" id="ARBA00012966"/>
    </source>
</evidence>
<reference evidence="10 11" key="1">
    <citation type="journal article" date="2016" name="Nat. Commun.">
        <title>Thousands of microbial genomes shed light on interconnected biogeochemical processes in an aquifer system.</title>
        <authorList>
            <person name="Anantharaman K."/>
            <person name="Brown C.T."/>
            <person name="Hug L.A."/>
            <person name="Sharon I."/>
            <person name="Castelle C.J."/>
            <person name="Probst A.J."/>
            <person name="Thomas B.C."/>
            <person name="Singh A."/>
            <person name="Wilkins M.J."/>
            <person name="Karaoz U."/>
            <person name="Brodie E.L."/>
            <person name="Williams K.H."/>
            <person name="Hubbard S.S."/>
            <person name="Banfield J.F."/>
        </authorList>
    </citation>
    <scope>NUCLEOTIDE SEQUENCE [LARGE SCALE GENOMIC DNA]</scope>
</reference>
<evidence type="ECO:0000256" key="4">
    <source>
        <dbReference type="ARBA" id="ARBA00022553"/>
    </source>
</evidence>
<dbReference type="InterPro" id="IPR034907">
    <property type="entry name" value="NDK-like_dom"/>
</dbReference>
<dbReference type="AlphaFoldDB" id="A0A1G1KSF7"/>
<sequence>MGDKVLVLIKPDGLVKSLTGNILTRLSETKLEIAAAKIVRVSRELAVEHYKFLSGKPFFEDLIKYIQGEYHSRKKVLAMVYVGEGAIKKVRELAGATNPEEADTVSIRGQYGRITTKGVYENVIHASSNPEEAEREIKLWFQPDEIVFDIYPTEVRDVTEKKRIWSSATGKS</sequence>
<evidence type="ECO:0000256" key="6">
    <source>
        <dbReference type="ARBA" id="ARBA00022777"/>
    </source>
</evidence>
<feature type="active site" description="Pros-phosphohistidine intermediate" evidence="7">
    <location>
        <position position="125"/>
    </location>
</feature>
<comment type="caution">
    <text evidence="10">The sequence shown here is derived from an EMBL/GenBank/DDBJ whole genome shotgun (WGS) entry which is preliminary data.</text>
</comment>
<dbReference type="SUPFAM" id="SSF54919">
    <property type="entry name" value="Nucleoside diphosphate kinase, NDK"/>
    <property type="match status" value="1"/>
</dbReference>
<comment type="cofactor">
    <cofactor evidence="1">
        <name>Mg(2+)</name>
        <dbReference type="ChEBI" id="CHEBI:18420"/>
    </cofactor>
</comment>